<organism evidence="1">
    <name type="scientific">Brassica campestris</name>
    <name type="common">Field mustard</name>
    <dbReference type="NCBI Taxonomy" id="3711"/>
    <lineage>
        <taxon>Eukaryota</taxon>
        <taxon>Viridiplantae</taxon>
        <taxon>Streptophyta</taxon>
        <taxon>Embryophyta</taxon>
        <taxon>Tracheophyta</taxon>
        <taxon>Spermatophyta</taxon>
        <taxon>Magnoliopsida</taxon>
        <taxon>eudicotyledons</taxon>
        <taxon>Gunneridae</taxon>
        <taxon>Pentapetalae</taxon>
        <taxon>rosids</taxon>
        <taxon>malvids</taxon>
        <taxon>Brassicales</taxon>
        <taxon>Brassicaceae</taxon>
        <taxon>Brassiceae</taxon>
        <taxon>Brassica</taxon>
    </lineage>
</organism>
<dbReference type="AlphaFoldDB" id="A0A3P6E406"/>
<sequence length="57" mass="6838">MENYNPHRVIVHLHVFIDVASRPEDRELTIETLDYLDTSFGKWFRHVYCQGATRSSW</sequence>
<accession>A0A3P6E406</accession>
<proteinExistence type="predicted"/>
<evidence type="ECO:0000313" key="1">
    <source>
        <dbReference type="EMBL" id="VDD26189.1"/>
    </source>
</evidence>
<name>A0A3P6E406_BRACM</name>
<gene>
    <name evidence="1" type="ORF">BRASC140T45603Z</name>
</gene>
<reference evidence="1" key="1">
    <citation type="submission" date="2018-11" db="EMBL/GenBank/DDBJ databases">
        <authorList>
            <consortium name="Genoscope - CEA"/>
            <person name="William W."/>
        </authorList>
    </citation>
    <scope>NUCLEOTIDE SEQUENCE</scope>
</reference>
<protein>
    <submittedName>
        <fullName evidence="1">Uncharacterized protein</fullName>
    </submittedName>
</protein>
<dbReference type="EMBL" id="LR031677">
    <property type="protein sequence ID" value="VDD26189.1"/>
    <property type="molecule type" value="Genomic_DNA"/>
</dbReference>